<dbReference type="AlphaFoldDB" id="A0A1I2NJ07"/>
<keyword evidence="2" id="KW-1185">Reference proteome</keyword>
<sequence>MTYKERLSEAKSSYPFSRWRKSFRHGLKQYTKENCEKSKQVLDDLIEGLIAIGEDAPNDEKTTLFKTAILT</sequence>
<proteinExistence type="predicted"/>
<dbReference type="EMBL" id="FOOT01000001">
    <property type="protein sequence ID" value="SFG02789.1"/>
    <property type="molecule type" value="Genomic_DNA"/>
</dbReference>
<evidence type="ECO:0000313" key="2">
    <source>
        <dbReference type="Proteomes" id="UP000198724"/>
    </source>
</evidence>
<name>A0A1I2NJ07_9BACT</name>
<organism evidence="1 2">
    <name type="scientific">Pontibacter chinhatensis</name>
    <dbReference type="NCBI Taxonomy" id="1436961"/>
    <lineage>
        <taxon>Bacteria</taxon>
        <taxon>Pseudomonadati</taxon>
        <taxon>Bacteroidota</taxon>
        <taxon>Cytophagia</taxon>
        <taxon>Cytophagales</taxon>
        <taxon>Hymenobacteraceae</taxon>
        <taxon>Pontibacter</taxon>
    </lineage>
</organism>
<reference evidence="2" key="1">
    <citation type="submission" date="2016-10" db="EMBL/GenBank/DDBJ databases">
        <authorList>
            <person name="Varghese N."/>
            <person name="Submissions S."/>
        </authorList>
    </citation>
    <scope>NUCLEOTIDE SEQUENCE [LARGE SCALE GENOMIC DNA]</scope>
    <source>
        <strain evidence="2">LP51</strain>
    </source>
</reference>
<accession>A0A1I2NJ07</accession>
<evidence type="ECO:0000313" key="1">
    <source>
        <dbReference type="EMBL" id="SFG02789.1"/>
    </source>
</evidence>
<protein>
    <submittedName>
        <fullName evidence="1">Uncharacterized protein</fullName>
    </submittedName>
</protein>
<dbReference type="Proteomes" id="UP000198724">
    <property type="component" value="Unassembled WGS sequence"/>
</dbReference>
<gene>
    <name evidence="1" type="ORF">SAMN05421739_101718</name>
</gene>